<dbReference type="PROSITE" id="PS50103">
    <property type="entry name" value="ZF_C3H1"/>
    <property type="match status" value="1"/>
</dbReference>
<evidence type="ECO:0000313" key="6">
    <source>
        <dbReference type="WBParaSite" id="SRAE_1000337800.1"/>
    </source>
</evidence>
<feature type="zinc finger region" description="C3H1-type" evidence="1">
    <location>
        <begin position="483"/>
        <end position="510"/>
    </location>
</feature>
<dbReference type="CTD" id="36377490"/>
<keyword evidence="5" id="KW-1185">Reference proteome</keyword>
<dbReference type="GO" id="GO:0008270">
    <property type="term" value="F:zinc ion binding"/>
    <property type="evidence" value="ECO:0007669"/>
    <property type="project" value="UniProtKB-KW"/>
</dbReference>
<protein>
    <submittedName>
        <fullName evidence="4 6">Zinc finger, CCCH-type domain-containing protein</fullName>
    </submittedName>
</protein>
<keyword evidence="1" id="KW-0479">Metal-binding</keyword>
<evidence type="ECO:0000313" key="4">
    <source>
        <dbReference type="EMBL" id="CEF65125.1"/>
    </source>
</evidence>
<dbReference type="RefSeq" id="XP_024504326.1">
    <property type="nucleotide sequence ID" value="XM_024650560.1"/>
</dbReference>
<evidence type="ECO:0000256" key="2">
    <source>
        <dbReference type="SAM" id="MobiDB-lite"/>
    </source>
</evidence>
<organism evidence="4">
    <name type="scientific">Strongyloides ratti</name>
    <name type="common">Parasitic roundworm</name>
    <dbReference type="NCBI Taxonomy" id="34506"/>
    <lineage>
        <taxon>Eukaryota</taxon>
        <taxon>Metazoa</taxon>
        <taxon>Ecdysozoa</taxon>
        <taxon>Nematoda</taxon>
        <taxon>Chromadorea</taxon>
        <taxon>Rhabditida</taxon>
        <taxon>Tylenchina</taxon>
        <taxon>Panagrolaimomorpha</taxon>
        <taxon>Strongyloidoidea</taxon>
        <taxon>Strongyloididae</taxon>
        <taxon>Strongyloides</taxon>
    </lineage>
</organism>
<feature type="domain" description="C3H1-type" evidence="3">
    <location>
        <begin position="483"/>
        <end position="510"/>
    </location>
</feature>
<proteinExistence type="predicted"/>
<dbReference type="AlphaFoldDB" id="A0A090LC75"/>
<dbReference type="InterPro" id="IPR000571">
    <property type="entry name" value="Znf_CCCH"/>
</dbReference>
<keyword evidence="1" id="KW-0863">Zinc-finger</keyword>
<reference evidence="6" key="2">
    <citation type="submission" date="2020-12" db="UniProtKB">
        <authorList>
            <consortium name="WormBaseParasite"/>
        </authorList>
    </citation>
    <scope>IDENTIFICATION</scope>
</reference>
<dbReference type="EMBL" id="LN609528">
    <property type="protein sequence ID" value="CEF65125.1"/>
    <property type="molecule type" value="Genomic_DNA"/>
</dbReference>
<accession>A0A090LC75</accession>
<evidence type="ECO:0000259" key="3">
    <source>
        <dbReference type="PROSITE" id="PS50103"/>
    </source>
</evidence>
<sequence length="545" mass="64571">MTFNHEVGDMRTKNFNYFGDNYMTNDLRVPLEYNTWTSDKSERNTELIISTIYPFLKNIETTNQINNLNDRGYNSFHQLLTKNNCSNFKKSLCKMIPFILLFTTLCTFIMDEYMFKNISSEQLDLLLSDLYKYKNYYNDEKFTQVITYLKSKITKAINQEHRSSMQNSLFYNSGNEFNHSSAKKTRHKPAVSLGKHRFTGVQGDNDNMNKVHINVKEPKKSYTLSKEKPNVISQNILEKTRKHLMFQSINNKCNELQVKNKSVLETKKKDEIRYKIFPIDKTFIEKIPYSFKAKNPSVYDIFFENICIKKFPFKCINTTIEYEIYINKLKSERSNEKKVGFNKTSTIKLNDSKLIKLKFENFSTEKVIYSSEILTKDEETVKNNDYKSLNKIETVSDVSQSTVKTKIKEKKSSKKKDSSYSKNYHFPRRTKRSSSFNNCDYCSDLESNRSIYYYSRSSSRKRNHSGDRQETETHRFSKSKAYDLGIIDCWRYRNGFCRYKLNCKNLHGNQRTTGYIRSLTPILETRSKSICCDRYTRNDYKYSHR</sequence>
<feature type="region of interest" description="Disordered" evidence="2">
    <location>
        <begin position="406"/>
        <end position="433"/>
    </location>
</feature>
<name>A0A090LC75_STRRB</name>
<evidence type="ECO:0000313" key="5">
    <source>
        <dbReference type="Proteomes" id="UP000035682"/>
    </source>
</evidence>
<dbReference type="WormBase" id="SRAE_1000337800">
    <property type="protein sequence ID" value="SRP10043"/>
    <property type="gene ID" value="WBGene00259995"/>
</dbReference>
<reference evidence="4 5" key="1">
    <citation type="submission" date="2014-09" db="EMBL/GenBank/DDBJ databases">
        <authorList>
            <person name="Martin A.A."/>
        </authorList>
    </citation>
    <scope>NUCLEOTIDE SEQUENCE</scope>
    <source>
        <strain evidence="5">ED321</strain>
        <strain evidence="4">ED321 Heterogonic</strain>
    </source>
</reference>
<evidence type="ECO:0000256" key="1">
    <source>
        <dbReference type="PROSITE-ProRule" id="PRU00723"/>
    </source>
</evidence>
<dbReference type="WBParaSite" id="SRAE_1000337800.1">
    <property type="protein sequence ID" value="SRAE_1000337800.1"/>
    <property type="gene ID" value="WBGene00259995"/>
</dbReference>
<dbReference type="Proteomes" id="UP000035682">
    <property type="component" value="Unplaced"/>
</dbReference>
<evidence type="ECO:0000313" key="7">
    <source>
        <dbReference type="WormBase" id="SRAE_1000337800"/>
    </source>
</evidence>
<dbReference type="GeneID" id="36377490"/>
<gene>
    <name evidence="4 6 7" type="ORF">SRAE_1000337800</name>
</gene>
<keyword evidence="1" id="KW-0862">Zinc</keyword>